<dbReference type="PANTHER" id="PTHR34220:SF7">
    <property type="entry name" value="SENSOR HISTIDINE KINASE YPDA"/>
    <property type="match status" value="1"/>
</dbReference>
<evidence type="ECO:0000256" key="1">
    <source>
        <dbReference type="SAM" id="Phobius"/>
    </source>
</evidence>
<name>A0ABV6PJY3_9SPHN</name>
<dbReference type="EC" id="2.7.13.3" evidence="3"/>
<proteinExistence type="predicted"/>
<keyword evidence="4" id="KW-1185">Reference proteome</keyword>
<dbReference type="RefSeq" id="WP_379481588.1">
    <property type="nucleotide sequence ID" value="NZ_JBHLTL010000006.1"/>
</dbReference>
<dbReference type="PANTHER" id="PTHR34220">
    <property type="entry name" value="SENSOR HISTIDINE KINASE YPDA"/>
    <property type="match status" value="1"/>
</dbReference>
<protein>
    <submittedName>
        <fullName evidence="3">Sensor histidine kinase</fullName>
        <ecNumber evidence="3">2.7.13.3</ecNumber>
    </submittedName>
</protein>
<keyword evidence="1" id="KW-0472">Membrane</keyword>
<feature type="domain" description="Signal transduction histidine kinase internal region" evidence="2">
    <location>
        <begin position="188"/>
        <end position="267"/>
    </location>
</feature>
<dbReference type="SUPFAM" id="SSF55874">
    <property type="entry name" value="ATPase domain of HSP90 chaperone/DNA topoisomerase II/histidine kinase"/>
    <property type="match status" value="1"/>
</dbReference>
<evidence type="ECO:0000313" key="3">
    <source>
        <dbReference type="EMBL" id="MFC0590140.1"/>
    </source>
</evidence>
<dbReference type="InterPro" id="IPR036890">
    <property type="entry name" value="HATPase_C_sf"/>
</dbReference>
<comment type="caution">
    <text evidence="3">The sequence shown here is derived from an EMBL/GenBank/DDBJ whole genome shotgun (WGS) entry which is preliminary data.</text>
</comment>
<dbReference type="Proteomes" id="UP001589943">
    <property type="component" value="Unassembled WGS sequence"/>
</dbReference>
<dbReference type="GO" id="GO:0004673">
    <property type="term" value="F:protein histidine kinase activity"/>
    <property type="evidence" value="ECO:0007669"/>
    <property type="project" value="UniProtKB-EC"/>
</dbReference>
<feature type="transmembrane region" description="Helical" evidence="1">
    <location>
        <begin position="46"/>
        <end position="65"/>
    </location>
</feature>
<dbReference type="InterPro" id="IPR050640">
    <property type="entry name" value="Bact_2-comp_sensor_kinase"/>
</dbReference>
<feature type="transmembrane region" description="Helical" evidence="1">
    <location>
        <begin position="77"/>
        <end position="95"/>
    </location>
</feature>
<keyword evidence="1" id="KW-0812">Transmembrane</keyword>
<sequence>MTDIQHISYLQSEALTPFAHPHSGARPREHGDSGFWDTLAGTTIKLAAVFWTAVLLTDSILWGVAGVDPIRSFFGKLIIDSFGALLTLIITGVLYRLRNAGILTKVGLAFVFSSIAAPLFSLIDFAFFALCISPKVPVFDWHMAGVTMVSSFGTFFGWSCLFISLLYSFEVQDRERRLAFVREEALTAQMRALRYQISPHFLFNTLNSIAGLIEEGSTKRAERMVISLSTFLRTTLTLDPMSDVTLAEELMLQEEYLEIERERFPDRMDFSIDAAASTKAGRVPSLILQPLIENAVKHGLSRSIKAITISIRARRHGDRLFIAVENDLSASNHSRDSASQGFGIGLRNVAGRIRARYGDNGRFTAGMTTDQNFRAEIDVPWQAA</sequence>
<accession>A0ABV6PJY3</accession>
<reference evidence="3 4" key="1">
    <citation type="submission" date="2024-09" db="EMBL/GenBank/DDBJ databases">
        <authorList>
            <person name="Sun Q."/>
            <person name="Mori K."/>
        </authorList>
    </citation>
    <scope>NUCLEOTIDE SEQUENCE [LARGE SCALE GENOMIC DNA]</scope>
    <source>
        <strain evidence="3 4">NCAIM B.02537</strain>
    </source>
</reference>
<keyword evidence="3" id="KW-0418">Kinase</keyword>
<keyword evidence="1" id="KW-1133">Transmembrane helix</keyword>
<evidence type="ECO:0000313" key="4">
    <source>
        <dbReference type="Proteomes" id="UP001589943"/>
    </source>
</evidence>
<dbReference type="Gene3D" id="3.30.565.10">
    <property type="entry name" value="Histidine kinase-like ATPase, C-terminal domain"/>
    <property type="match status" value="1"/>
</dbReference>
<gene>
    <name evidence="3" type="ORF">ACFFF7_12000</name>
</gene>
<evidence type="ECO:0000259" key="2">
    <source>
        <dbReference type="Pfam" id="PF06580"/>
    </source>
</evidence>
<feature type="transmembrane region" description="Helical" evidence="1">
    <location>
        <begin position="107"/>
        <end position="129"/>
    </location>
</feature>
<dbReference type="EMBL" id="JBHLTL010000006">
    <property type="protein sequence ID" value="MFC0590140.1"/>
    <property type="molecule type" value="Genomic_DNA"/>
</dbReference>
<keyword evidence="3" id="KW-0808">Transferase</keyword>
<dbReference type="Pfam" id="PF06580">
    <property type="entry name" value="His_kinase"/>
    <property type="match status" value="1"/>
</dbReference>
<feature type="transmembrane region" description="Helical" evidence="1">
    <location>
        <begin position="141"/>
        <end position="167"/>
    </location>
</feature>
<organism evidence="3 4">
    <name type="scientific">Novosphingobium aquiterrae</name>
    <dbReference type="NCBI Taxonomy" id="624388"/>
    <lineage>
        <taxon>Bacteria</taxon>
        <taxon>Pseudomonadati</taxon>
        <taxon>Pseudomonadota</taxon>
        <taxon>Alphaproteobacteria</taxon>
        <taxon>Sphingomonadales</taxon>
        <taxon>Sphingomonadaceae</taxon>
        <taxon>Novosphingobium</taxon>
    </lineage>
</organism>
<dbReference type="InterPro" id="IPR010559">
    <property type="entry name" value="Sig_transdc_His_kin_internal"/>
</dbReference>